<accession>A0A2G1QTQ6</accession>
<dbReference type="InterPro" id="IPR007263">
    <property type="entry name" value="DCC1-like"/>
</dbReference>
<dbReference type="GO" id="GO:0015035">
    <property type="term" value="F:protein-disulfide reductase activity"/>
    <property type="evidence" value="ECO:0007669"/>
    <property type="project" value="InterPro"/>
</dbReference>
<dbReference type="Pfam" id="PF04134">
    <property type="entry name" value="DCC1-like"/>
    <property type="match status" value="1"/>
</dbReference>
<evidence type="ECO:0000313" key="2">
    <source>
        <dbReference type="Proteomes" id="UP000221168"/>
    </source>
</evidence>
<comment type="caution">
    <text evidence="1">The sequence shown here is derived from an EMBL/GenBank/DDBJ whole genome shotgun (WGS) entry which is preliminary data.</text>
</comment>
<protein>
    <submittedName>
        <fullName evidence="1">DUF393 domain-containing protein</fullName>
    </submittedName>
</protein>
<sequence>MPVIPRTETLVDDTAGPIMVFDGVCVFCSSGARLVRRHDRRGVVRFAHAQSGLGGRLYRHYGWDPDRFETNLLLWDGRVHSKWATLAAMGRIMGGPWGLLRCCALVPDIIGDRVYDFIARNRYRVFGRTANCAIPDAAMKSRMIDMG</sequence>
<dbReference type="AlphaFoldDB" id="A0A2G1QTQ6"/>
<dbReference type="Proteomes" id="UP000221168">
    <property type="component" value="Unassembled WGS sequence"/>
</dbReference>
<dbReference type="PANTHER" id="PTHR33639">
    <property type="entry name" value="THIOL-DISULFIDE OXIDOREDUCTASE DCC"/>
    <property type="match status" value="1"/>
</dbReference>
<dbReference type="InterPro" id="IPR052927">
    <property type="entry name" value="DCC_oxidoreductase"/>
</dbReference>
<dbReference type="PANTHER" id="PTHR33639:SF2">
    <property type="entry name" value="DUF393 DOMAIN-CONTAINING PROTEIN"/>
    <property type="match status" value="1"/>
</dbReference>
<reference evidence="1 2" key="1">
    <citation type="submission" date="2017-10" db="EMBL/GenBank/DDBJ databases">
        <title>Sedimentibacterium mangrovi gen. nov., sp. nov., a novel member of family Phyllobacteriacea isolated from mangrove sediment.</title>
        <authorList>
            <person name="Liao H."/>
            <person name="Tian Y."/>
        </authorList>
    </citation>
    <scope>NUCLEOTIDE SEQUENCE [LARGE SCALE GENOMIC DNA]</scope>
    <source>
        <strain evidence="1 2">X9-2-2</strain>
    </source>
</reference>
<keyword evidence="2" id="KW-1185">Reference proteome</keyword>
<dbReference type="OrthoDB" id="9785438at2"/>
<gene>
    <name evidence="1" type="ORF">CSC94_02240</name>
</gene>
<dbReference type="EMBL" id="PDVP01000001">
    <property type="protein sequence ID" value="PHP68834.1"/>
    <property type="molecule type" value="Genomic_DNA"/>
</dbReference>
<evidence type="ECO:0000313" key="1">
    <source>
        <dbReference type="EMBL" id="PHP68834.1"/>
    </source>
</evidence>
<proteinExistence type="predicted"/>
<name>A0A2G1QTQ6_9HYPH</name>
<organism evidence="1 2">
    <name type="scientific">Zhengella mangrovi</name>
    <dbReference type="NCBI Taxonomy" id="1982044"/>
    <lineage>
        <taxon>Bacteria</taxon>
        <taxon>Pseudomonadati</taxon>
        <taxon>Pseudomonadota</taxon>
        <taxon>Alphaproteobacteria</taxon>
        <taxon>Hyphomicrobiales</taxon>
        <taxon>Notoacmeibacteraceae</taxon>
        <taxon>Zhengella</taxon>
    </lineage>
</organism>